<evidence type="ECO:0000313" key="3">
    <source>
        <dbReference type="Proteomes" id="UP000229236"/>
    </source>
</evidence>
<dbReference type="HAMAP" id="MF_00386">
    <property type="entry name" value="UPF0161_YidD"/>
    <property type="match status" value="1"/>
</dbReference>
<protein>
    <recommendedName>
        <fullName evidence="1">Putative membrane protein insertion efficiency factor</fullName>
    </recommendedName>
</protein>
<dbReference type="Pfam" id="PF01809">
    <property type="entry name" value="YidD"/>
    <property type="match status" value="1"/>
</dbReference>
<keyword evidence="1" id="KW-1003">Cell membrane</keyword>
<dbReference type="PANTHER" id="PTHR33383:SF1">
    <property type="entry name" value="MEMBRANE PROTEIN INSERTION EFFICIENCY FACTOR-RELATED"/>
    <property type="match status" value="1"/>
</dbReference>
<sequence length="79" mass="9415">MSRIIISFIRVYQRILSPETGSLWVSFGKTKKVCVFFPSCSEYTIHTIEKYGVIRGVFKGIKRIFRCHPWQKRRYDPVE</sequence>
<comment type="caution">
    <text evidence="2">The sequence shown here is derived from an EMBL/GenBank/DDBJ whole genome shotgun (WGS) entry which is preliminary data.</text>
</comment>
<dbReference type="SMART" id="SM01234">
    <property type="entry name" value="Haemolytic"/>
    <property type="match status" value="1"/>
</dbReference>
<accession>A0A2M8D5H8</accession>
<comment type="similarity">
    <text evidence="1">Belongs to the UPF0161 family.</text>
</comment>
<name>A0A2M8D5H8_9BACT</name>
<dbReference type="EMBL" id="PFTM01000074">
    <property type="protein sequence ID" value="PJB81741.1"/>
    <property type="molecule type" value="Genomic_DNA"/>
</dbReference>
<reference evidence="3" key="1">
    <citation type="submission" date="2017-09" db="EMBL/GenBank/DDBJ databases">
        <title>Depth-based differentiation of microbial function through sediment-hosted aquifers and enrichment of novel symbionts in the deep terrestrial subsurface.</title>
        <authorList>
            <person name="Probst A.J."/>
            <person name="Ladd B."/>
            <person name="Jarett J.K."/>
            <person name="Geller-Mcgrath D.E."/>
            <person name="Sieber C.M.K."/>
            <person name="Emerson J.B."/>
            <person name="Anantharaman K."/>
            <person name="Thomas B.C."/>
            <person name="Malmstrom R."/>
            <person name="Stieglmeier M."/>
            <person name="Klingl A."/>
            <person name="Woyke T."/>
            <person name="Ryan C.M."/>
            <person name="Banfield J.F."/>
        </authorList>
    </citation>
    <scope>NUCLEOTIDE SEQUENCE [LARGE SCALE GENOMIC DNA]</scope>
</reference>
<dbReference type="PANTHER" id="PTHR33383">
    <property type="entry name" value="MEMBRANE PROTEIN INSERTION EFFICIENCY FACTOR-RELATED"/>
    <property type="match status" value="1"/>
</dbReference>
<evidence type="ECO:0000256" key="1">
    <source>
        <dbReference type="HAMAP-Rule" id="MF_00386"/>
    </source>
</evidence>
<evidence type="ECO:0000313" key="2">
    <source>
        <dbReference type="EMBL" id="PJB81741.1"/>
    </source>
</evidence>
<dbReference type="GO" id="GO:0005886">
    <property type="term" value="C:plasma membrane"/>
    <property type="evidence" value="ECO:0007669"/>
    <property type="project" value="UniProtKB-SubCell"/>
</dbReference>
<dbReference type="NCBIfam" id="TIGR00278">
    <property type="entry name" value="membrane protein insertion efficiency factor YidD"/>
    <property type="match status" value="1"/>
</dbReference>
<proteinExistence type="inferred from homology"/>
<dbReference type="AlphaFoldDB" id="A0A2M8D5H8"/>
<organism evidence="2 3">
    <name type="scientific">Candidatus Yonathbacteria bacterium CG_4_9_14_0_8_um_filter_46_47</name>
    <dbReference type="NCBI Taxonomy" id="1975106"/>
    <lineage>
        <taxon>Bacteria</taxon>
        <taxon>Candidatus Yonathiibacteriota</taxon>
    </lineage>
</organism>
<dbReference type="InterPro" id="IPR002696">
    <property type="entry name" value="Membr_insert_effic_factor_YidD"/>
</dbReference>
<keyword evidence="1" id="KW-0472">Membrane</keyword>
<comment type="function">
    <text evidence="1">Could be involved in insertion of integral membrane proteins into the membrane.</text>
</comment>
<gene>
    <name evidence="2" type="ORF">CO088_04540</name>
</gene>
<dbReference type="Proteomes" id="UP000229236">
    <property type="component" value="Unassembled WGS sequence"/>
</dbReference>
<comment type="subcellular location">
    <subcellularLocation>
        <location evidence="1">Cell membrane</location>
        <topology evidence="1">Peripheral membrane protein</topology>
        <orientation evidence="1">Cytoplasmic side</orientation>
    </subcellularLocation>
</comment>